<reference evidence="2 3" key="1">
    <citation type="submission" date="2017-07" db="EMBL/GenBank/DDBJ databases">
        <authorList>
            <person name="Talla V."/>
            <person name="Backstrom N."/>
        </authorList>
    </citation>
    <scope>NUCLEOTIDE SEQUENCE [LARGE SCALE GENOMIC DNA]</scope>
</reference>
<organism evidence="2 3">
    <name type="scientific">Leptidea sinapis</name>
    <dbReference type="NCBI Taxonomy" id="189913"/>
    <lineage>
        <taxon>Eukaryota</taxon>
        <taxon>Metazoa</taxon>
        <taxon>Ecdysozoa</taxon>
        <taxon>Arthropoda</taxon>
        <taxon>Hexapoda</taxon>
        <taxon>Insecta</taxon>
        <taxon>Pterygota</taxon>
        <taxon>Neoptera</taxon>
        <taxon>Endopterygota</taxon>
        <taxon>Lepidoptera</taxon>
        <taxon>Glossata</taxon>
        <taxon>Ditrysia</taxon>
        <taxon>Papilionoidea</taxon>
        <taxon>Pieridae</taxon>
        <taxon>Dismorphiinae</taxon>
        <taxon>Leptidea</taxon>
    </lineage>
</organism>
<proteinExistence type="predicted"/>
<evidence type="ECO:0000313" key="3">
    <source>
        <dbReference type="Proteomes" id="UP000324832"/>
    </source>
</evidence>
<dbReference type="EMBL" id="FZQP02005888">
    <property type="protein sequence ID" value="VVD02199.1"/>
    <property type="molecule type" value="Genomic_DNA"/>
</dbReference>
<gene>
    <name evidence="2" type="ORF">LSINAPIS_LOCUS12467</name>
</gene>
<evidence type="ECO:0000256" key="1">
    <source>
        <dbReference type="SAM" id="MobiDB-lite"/>
    </source>
</evidence>
<evidence type="ECO:0000313" key="2">
    <source>
        <dbReference type="EMBL" id="VVD02199.1"/>
    </source>
</evidence>
<name>A0A5E4QYY6_9NEOP</name>
<protein>
    <submittedName>
        <fullName evidence="2">Uncharacterized protein</fullName>
    </submittedName>
</protein>
<accession>A0A5E4QYY6</accession>
<dbReference type="Proteomes" id="UP000324832">
    <property type="component" value="Unassembled WGS sequence"/>
</dbReference>
<keyword evidence="3" id="KW-1185">Reference proteome</keyword>
<sequence>MEMASSGEHATGTATADTATNGAGDSMNNTADAKRKSEVSAGGAGGESRQPVPGVLMVDYHARSSQANEQLMYLSKIADFTVQFSDFPKGTKPARNGREQCDHKRSIGVIASELLLKPNVFFT</sequence>
<dbReference type="AlphaFoldDB" id="A0A5E4QYY6"/>
<feature type="region of interest" description="Disordered" evidence="1">
    <location>
        <begin position="1"/>
        <end position="52"/>
    </location>
</feature>
<feature type="compositionally biased region" description="Low complexity" evidence="1">
    <location>
        <begin position="10"/>
        <end position="25"/>
    </location>
</feature>